<dbReference type="Proteomes" id="UP000636004">
    <property type="component" value="Unassembled WGS sequence"/>
</dbReference>
<protein>
    <submittedName>
        <fullName evidence="2">Uncharacterized protein</fullName>
    </submittedName>
</protein>
<evidence type="ECO:0000313" key="3">
    <source>
        <dbReference type="Proteomes" id="UP000636004"/>
    </source>
</evidence>
<dbReference type="EMBL" id="BMWZ01000003">
    <property type="protein sequence ID" value="GGZ77600.1"/>
    <property type="molecule type" value="Genomic_DNA"/>
</dbReference>
<evidence type="ECO:0000256" key="1">
    <source>
        <dbReference type="SAM" id="Phobius"/>
    </source>
</evidence>
<organism evidence="2 3">
    <name type="scientific">Algibacter mikhailovii</name>
    <dbReference type="NCBI Taxonomy" id="425498"/>
    <lineage>
        <taxon>Bacteria</taxon>
        <taxon>Pseudomonadati</taxon>
        <taxon>Bacteroidota</taxon>
        <taxon>Flavobacteriia</taxon>
        <taxon>Flavobacteriales</taxon>
        <taxon>Flavobacteriaceae</taxon>
        <taxon>Algibacter</taxon>
    </lineage>
</organism>
<keyword evidence="1" id="KW-0472">Membrane</keyword>
<dbReference type="AlphaFoldDB" id="A0A918QZQ9"/>
<accession>A0A918QZQ9</accession>
<proteinExistence type="predicted"/>
<reference evidence="2" key="2">
    <citation type="submission" date="2020-09" db="EMBL/GenBank/DDBJ databases">
        <authorList>
            <person name="Sun Q."/>
            <person name="Kim S."/>
        </authorList>
    </citation>
    <scope>NUCLEOTIDE SEQUENCE</scope>
    <source>
        <strain evidence="2">KCTC 12710</strain>
    </source>
</reference>
<keyword evidence="1" id="KW-1133">Transmembrane helix</keyword>
<name>A0A918QZQ9_9FLAO</name>
<gene>
    <name evidence="2" type="ORF">GCM10007028_13590</name>
</gene>
<keyword evidence="3" id="KW-1185">Reference proteome</keyword>
<keyword evidence="1" id="KW-0812">Transmembrane</keyword>
<comment type="caution">
    <text evidence="2">The sequence shown here is derived from an EMBL/GenBank/DDBJ whole genome shotgun (WGS) entry which is preliminary data.</text>
</comment>
<sequence>MMHEPFYLFPILIFNNYSFVTVCFSVTLIIPFEMIEKGTFNVYNLLFVGLHEMCYE</sequence>
<evidence type="ECO:0000313" key="2">
    <source>
        <dbReference type="EMBL" id="GGZ77600.1"/>
    </source>
</evidence>
<feature type="transmembrane region" description="Helical" evidence="1">
    <location>
        <begin position="6"/>
        <end position="30"/>
    </location>
</feature>
<reference evidence="2" key="1">
    <citation type="journal article" date="2014" name="Int. J. Syst. Evol. Microbiol.">
        <title>Complete genome sequence of Corynebacterium casei LMG S-19264T (=DSM 44701T), isolated from a smear-ripened cheese.</title>
        <authorList>
            <consortium name="US DOE Joint Genome Institute (JGI-PGF)"/>
            <person name="Walter F."/>
            <person name="Albersmeier A."/>
            <person name="Kalinowski J."/>
            <person name="Ruckert C."/>
        </authorList>
    </citation>
    <scope>NUCLEOTIDE SEQUENCE</scope>
    <source>
        <strain evidence="2">KCTC 12710</strain>
    </source>
</reference>